<keyword evidence="1" id="KW-0472">Membrane</keyword>
<gene>
    <name evidence="2" type="ORF">HXX76_003285</name>
</gene>
<organism evidence="2 3">
    <name type="scientific">Chlamydomonas incerta</name>
    <dbReference type="NCBI Taxonomy" id="51695"/>
    <lineage>
        <taxon>Eukaryota</taxon>
        <taxon>Viridiplantae</taxon>
        <taxon>Chlorophyta</taxon>
        <taxon>core chlorophytes</taxon>
        <taxon>Chlorophyceae</taxon>
        <taxon>CS clade</taxon>
        <taxon>Chlamydomonadales</taxon>
        <taxon>Chlamydomonadaceae</taxon>
        <taxon>Chlamydomonas</taxon>
    </lineage>
</organism>
<feature type="transmembrane region" description="Helical" evidence="1">
    <location>
        <begin position="12"/>
        <end position="32"/>
    </location>
</feature>
<dbReference type="AlphaFoldDB" id="A0A835TA03"/>
<keyword evidence="1" id="KW-0812">Transmembrane</keyword>
<dbReference type="OrthoDB" id="533393at2759"/>
<keyword evidence="3" id="KW-1185">Reference proteome</keyword>
<feature type="transmembrane region" description="Helical" evidence="1">
    <location>
        <begin position="102"/>
        <end position="125"/>
    </location>
</feature>
<dbReference type="Proteomes" id="UP000650467">
    <property type="component" value="Unassembled WGS sequence"/>
</dbReference>
<evidence type="ECO:0000313" key="3">
    <source>
        <dbReference type="Proteomes" id="UP000650467"/>
    </source>
</evidence>
<proteinExistence type="predicted"/>
<dbReference type="PANTHER" id="PTHR36974:SF1">
    <property type="entry name" value="DOXX FAMILY MEMBRANE PROTEIN"/>
    <property type="match status" value="1"/>
</dbReference>
<feature type="transmembrane region" description="Helical" evidence="1">
    <location>
        <begin position="132"/>
        <end position="155"/>
    </location>
</feature>
<evidence type="ECO:0000313" key="2">
    <source>
        <dbReference type="EMBL" id="KAG2441667.1"/>
    </source>
</evidence>
<name>A0A835TA03_CHLIN</name>
<dbReference type="EMBL" id="JAEHOC010000005">
    <property type="protein sequence ID" value="KAG2441667.1"/>
    <property type="molecule type" value="Genomic_DNA"/>
</dbReference>
<keyword evidence="1" id="KW-1133">Transmembrane helix</keyword>
<evidence type="ECO:0000256" key="1">
    <source>
        <dbReference type="SAM" id="Phobius"/>
    </source>
</evidence>
<sequence length="202" mass="20861">MPLGAVQQLPTALQGLIFISIFAALAVCTYLNVTVVGPALAAAVPAVHAALLAARVPLCSALFFVVGVAHFTAHETIASMYPKPGTWGLWYLPGSASFHTNWTGVAEVAGALGLALGAAGVPTFLHAAFPQLGAVSAAALFLLTIAASPANIYMFTHNAPGPEGAAVPWPLHLLRFFMQVALLTAFWDMGRGVLLGPVPLLP</sequence>
<feature type="transmembrane region" description="Helical" evidence="1">
    <location>
        <begin position="61"/>
        <end position="82"/>
    </location>
</feature>
<comment type="caution">
    <text evidence="2">The sequence shown here is derived from an EMBL/GenBank/DDBJ whole genome shotgun (WGS) entry which is preliminary data.</text>
</comment>
<accession>A0A835TA03</accession>
<dbReference type="PANTHER" id="PTHR36974">
    <property type="entry name" value="MEMBRANE PROTEIN-RELATED"/>
    <property type="match status" value="1"/>
</dbReference>
<reference evidence="2" key="1">
    <citation type="journal article" date="2020" name="bioRxiv">
        <title>Comparative genomics of Chlamydomonas.</title>
        <authorList>
            <person name="Craig R.J."/>
            <person name="Hasan A.R."/>
            <person name="Ness R.W."/>
            <person name="Keightley P.D."/>
        </authorList>
    </citation>
    <scope>NUCLEOTIDE SEQUENCE</scope>
    <source>
        <strain evidence="2">SAG 7.73</strain>
    </source>
</reference>
<protein>
    <submittedName>
        <fullName evidence="2">Uncharacterized protein</fullName>
    </submittedName>
</protein>